<reference evidence="2 3" key="1">
    <citation type="submission" date="2018-10" db="EMBL/GenBank/DDBJ databases">
        <title>Genomic Encyclopedia of Type Strains, Phase IV (KMG-IV): sequencing the most valuable type-strain genomes for metagenomic binning, comparative biology and taxonomic classification.</title>
        <authorList>
            <person name="Goeker M."/>
        </authorList>
    </citation>
    <scope>NUCLEOTIDE SEQUENCE [LARGE SCALE GENOMIC DNA]</scope>
    <source>
        <strain evidence="2 3">DSM 26916</strain>
    </source>
</reference>
<dbReference type="EMBL" id="RCCI01000006">
    <property type="protein sequence ID" value="RLJ63777.1"/>
    <property type="molecule type" value="Genomic_DNA"/>
</dbReference>
<organism evidence="2 3">
    <name type="scientific">Sulfurisoma sediminicola</name>
    <dbReference type="NCBI Taxonomy" id="1381557"/>
    <lineage>
        <taxon>Bacteria</taxon>
        <taxon>Pseudomonadati</taxon>
        <taxon>Pseudomonadota</taxon>
        <taxon>Betaproteobacteria</taxon>
        <taxon>Nitrosomonadales</taxon>
        <taxon>Sterolibacteriaceae</taxon>
        <taxon>Sulfurisoma</taxon>
    </lineage>
</organism>
<comment type="caution">
    <text evidence="2">The sequence shown here is derived from an EMBL/GenBank/DDBJ whole genome shotgun (WGS) entry which is preliminary data.</text>
</comment>
<dbReference type="Proteomes" id="UP000268908">
    <property type="component" value="Unassembled WGS sequence"/>
</dbReference>
<feature type="region of interest" description="Disordered" evidence="1">
    <location>
        <begin position="1"/>
        <end position="37"/>
    </location>
</feature>
<sequence>MTNDPKGGAAPQPPDQTEQLFNPFALDGRGPEPDFTL</sequence>
<keyword evidence="3" id="KW-1185">Reference proteome</keyword>
<evidence type="ECO:0000256" key="1">
    <source>
        <dbReference type="SAM" id="MobiDB-lite"/>
    </source>
</evidence>
<protein>
    <submittedName>
        <fullName evidence="2">Uncharacterized protein</fullName>
    </submittedName>
</protein>
<dbReference type="AlphaFoldDB" id="A0A497XB28"/>
<accession>A0A497XB28</accession>
<gene>
    <name evidence="2" type="ORF">DFR35_2410</name>
</gene>
<evidence type="ECO:0000313" key="3">
    <source>
        <dbReference type="Proteomes" id="UP000268908"/>
    </source>
</evidence>
<proteinExistence type="predicted"/>
<evidence type="ECO:0000313" key="2">
    <source>
        <dbReference type="EMBL" id="RLJ63777.1"/>
    </source>
</evidence>
<name>A0A497XB28_9PROT</name>